<dbReference type="AlphaFoldDB" id="A0A4U8UMM7"/>
<dbReference type="Proteomes" id="UP000298663">
    <property type="component" value="Chromosome X"/>
</dbReference>
<evidence type="ECO:0000256" key="1">
    <source>
        <dbReference type="SAM" id="MobiDB-lite"/>
    </source>
</evidence>
<accession>A0A4U8UMM7</accession>
<feature type="region of interest" description="Disordered" evidence="1">
    <location>
        <begin position="171"/>
        <end position="224"/>
    </location>
</feature>
<dbReference type="EMBL" id="AZBU02000001">
    <property type="protein sequence ID" value="TMS34091.1"/>
    <property type="molecule type" value="Genomic_DNA"/>
</dbReference>
<evidence type="ECO:0000313" key="3">
    <source>
        <dbReference type="Proteomes" id="UP000298663"/>
    </source>
</evidence>
<reference evidence="2 3" key="1">
    <citation type="journal article" date="2015" name="Genome Biol.">
        <title>Comparative genomics of Steinernema reveals deeply conserved gene regulatory networks.</title>
        <authorList>
            <person name="Dillman A.R."/>
            <person name="Macchietto M."/>
            <person name="Porter C.F."/>
            <person name="Rogers A."/>
            <person name="Williams B."/>
            <person name="Antoshechkin I."/>
            <person name="Lee M.M."/>
            <person name="Goodwin Z."/>
            <person name="Lu X."/>
            <person name="Lewis E.E."/>
            <person name="Goodrich-Blair H."/>
            <person name="Stock S.P."/>
            <person name="Adams B.J."/>
            <person name="Sternberg P.W."/>
            <person name="Mortazavi A."/>
        </authorList>
    </citation>
    <scope>NUCLEOTIDE SEQUENCE [LARGE SCALE GENOMIC DNA]</scope>
    <source>
        <strain evidence="2 3">ALL</strain>
    </source>
</reference>
<comment type="caution">
    <text evidence="2">The sequence shown here is derived from an EMBL/GenBank/DDBJ whole genome shotgun (WGS) entry which is preliminary data.</text>
</comment>
<evidence type="ECO:0000313" key="2">
    <source>
        <dbReference type="EMBL" id="TMS34091.1"/>
    </source>
</evidence>
<proteinExistence type="predicted"/>
<organism evidence="2 3">
    <name type="scientific">Steinernema carpocapsae</name>
    <name type="common">Entomopathogenic nematode</name>
    <dbReference type="NCBI Taxonomy" id="34508"/>
    <lineage>
        <taxon>Eukaryota</taxon>
        <taxon>Metazoa</taxon>
        <taxon>Ecdysozoa</taxon>
        <taxon>Nematoda</taxon>
        <taxon>Chromadorea</taxon>
        <taxon>Rhabditida</taxon>
        <taxon>Tylenchina</taxon>
        <taxon>Panagrolaimomorpha</taxon>
        <taxon>Strongyloidoidea</taxon>
        <taxon>Steinernematidae</taxon>
        <taxon>Steinernema</taxon>
    </lineage>
</organism>
<sequence>MRPLLRYLERLYFRCQKAFFGPITPSFPFGLQAGRMRLVAGEQKKSDRRSRSAIATTKSVILSRDFQWFFAPLGGRVSSGREGYALFTRRLISRSWVSIKRENMQLSPIPEVNEDMAAIDAGAEIVFQNRRKTVSFSNTSQIVHGNDSVELVNDHFPTDGKRLPQHEVYPNRNPSLGANRPPPAFTRPTTSVRREPSVHSLHRSAGDWDISQRNEDNESATEEAKHRLTLRQHFDRILGSCLAWFVYPPQDDEDNEAAAMDATSGSLATEPLSPAFETENLLRQDYPGHFCIIKSYFVSIFIFSCVLT</sequence>
<keyword evidence="3" id="KW-1185">Reference proteome</keyword>
<gene>
    <name evidence="2" type="ORF">L596_001743</name>
</gene>
<name>A0A4U8UMM7_STECR</name>
<dbReference type="EMBL" id="CM016762">
    <property type="protein sequence ID" value="TMS34091.1"/>
    <property type="molecule type" value="Genomic_DNA"/>
</dbReference>
<protein>
    <submittedName>
        <fullName evidence="2">Uncharacterized protein</fullName>
    </submittedName>
</protein>
<feature type="compositionally biased region" description="Basic and acidic residues" evidence="1">
    <location>
        <begin position="204"/>
        <end position="224"/>
    </location>
</feature>
<reference evidence="2 3" key="2">
    <citation type="journal article" date="2019" name="G3 (Bethesda)">
        <title>Hybrid Assembly of the Genome of the Entomopathogenic Nematode Steinernema carpocapsae Identifies the X-Chromosome.</title>
        <authorList>
            <person name="Serra L."/>
            <person name="Macchietto M."/>
            <person name="Macias-Munoz A."/>
            <person name="McGill C.J."/>
            <person name="Rodriguez I.M."/>
            <person name="Rodriguez B."/>
            <person name="Murad R."/>
            <person name="Mortazavi A."/>
        </authorList>
    </citation>
    <scope>NUCLEOTIDE SEQUENCE [LARGE SCALE GENOMIC DNA]</scope>
    <source>
        <strain evidence="2 3">ALL</strain>
    </source>
</reference>